<sequence length="274" mass="30733">DGNLRRHLTLSLEEVDRAENRGTKELLLWKIAHQAVSLAEEHGVAIATERLKYLRKSRRGDGSGRAFRGKQHRFAYASLLRKVHSLARRKGIQVVEVNPQDTSTIGMLKYAPQLSLSKDVAAAYVIGRRALGFREKLPRGYERLLRDERFRGHVQGFYASKVQELRAKKAQERNPYLRRRLSREIGRAKRHLALFSSLQGSPGSQEGSTEGRVTGEARILAPLWRQSLAGPEGRHLQDRPYGPDPSPPWARGAEEPLSPQAHPLRGIVGGVGQP</sequence>
<evidence type="ECO:0000256" key="2">
    <source>
        <dbReference type="SAM" id="MobiDB-lite"/>
    </source>
</evidence>
<dbReference type="AlphaFoldDB" id="A0A1G7LMT8"/>
<dbReference type="STRING" id="482827.SAMN04488243_1711"/>
<gene>
    <name evidence="3" type="ORF">SAMN04488243_1711</name>
</gene>
<dbReference type="GO" id="GO:0003677">
    <property type="term" value="F:DNA binding"/>
    <property type="evidence" value="ECO:0007669"/>
    <property type="project" value="UniProtKB-KW"/>
</dbReference>
<reference evidence="4" key="1">
    <citation type="submission" date="2016-10" db="EMBL/GenBank/DDBJ databases">
        <authorList>
            <person name="Varghese N."/>
            <person name="Submissions S."/>
        </authorList>
    </citation>
    <scope>NUCLEOTIDE SEQUENCE [LARGE SCALE GENOMIC DNA]</scope>
    <source>
        <strain evidence="4">CGMCC 1.6992</strain>
    </source>
</reference>
<dbReference type="NCBIfam" id="TIGR01766">
    <property type="entry name" value="IS200/IS605 family accessory protein TnpB-like domain"/>
    <property type="match status" value="1"/>
</dbReference>
<dbReference type="EMBL" id="FNBC01000071">
    <property type="protein sequence ID" value="SDF50828.1"/>
    <property type="molecule type" value="Genomic_DNA"/>
</dbReference>
<feature type="region of interest" description="Disordered" evidence="2">
    <location>
        <begin position="230"/>
        <end position="274"/>
    </location>
</feature>
<keyword evidence="4" id="KW-1185">Reference proteome</keyword>
<organism evidence="3 4">
    <name type="scientific">Thermus arciformis</name>
    <dbReference type="NCBI Taxonomy" id="482827"/>
    <lineage>
        <taxon>Bacteria</taxon>
        <taxon>Thermotogati</taxon>
        <taxon>Deinococcota</taxon>
        <taxon>Deinococci</taxon>
        <taxon>Thermales</taxon>
        <taxon>Thermaceae</taxon>
        <taxon>Thermus</taxon>
    </lineage>
</organism>
<feature type="non-terminal residue" evidence="3">
    <location>
        <position position="1"/>
    </location>
</feature>
<evidence type="ECO:0000313" key="4">
    <source>
        <dbReference type="Proteomes" id="UP000199446"/>
    </source>
</evidence>
<keyword evidence="1" id="KW-0238">DNA-binding</keyword>
<evidence type="ECO:0000256" key="1">
    <source>
        <dbReference type="ARBA" id="ARBA00023125"/>
    </source>
</evidence>
<evidence type="ECO:0000313" key="3">
    <source>
        <dbReference type="EMBL" id="SDF50828.1"/>
    </source>
</evidence>
<protein>
    <submittedName>
        <fullName evidence="3">Transposase, IS605 OrfB family, central region</fullName>
    </submittedName>
</protein>
<dbReference type="InterPro" id="IPR010095">
    <property type="entry name" value="Cas12f1-like_TNB"/>
</dbReference>
<proteinExistence type="predicted"/>
<accession>A0A1G7LMT8</accession>
<dbReference type="Proteomes" id="UP000199446">
    <property type="component" value="Unassembled WGS sequence"/>
</dbReference>
<name>A0A1G7LMT8_9DEIN</name>